<reference evidence="10 11" key="1">
    <citation type="submission" date="2019-09" db="EMBL/GenBank/DDBJ databases">
        <title>Genome sequencing of strain KACC 19306.</title>
        <authorList>
            <person name="Heo J."/>
            <person name="Kim S.-J."/>
            <person name="Kim J.-S."/>
            <person name="Hong S.-B."/>
            <person name="Kwon S.-W."/>
        </authorList>
    </citation>
    <scope>NUCLEOTIDE SEQUENCE [LARGE SCALE GENOMIC DNA]</scope>
    <source>
        <strain evidence="10 11">KACC 19306</strain>
    </source>
</reference>
<dbReference type="GO" id="GO:0005886">
    <property type="term" value="C:plasma membrane"/>
    <property type="evidence" value="ECO:0007669"/>
    <property type="project" value="UniProtKB-SubCell"/>
</dbReference>
<evidence type="ECO:0000313" key="11">
    <source>
        <dbReference type="Proteomes" id="UP000324678"/>
    </source>
</evidence>
<keyword evidence="7 9" id="KW-0472">Membrane</keyword>
<dbReference type="PANTHER" id="PTHR30472">
    <property type="entry name" value="FERRIC ENTEROBACTIN TRANSPORT SYSTEM PERMEASE PROTEIN"/>
    <property type="match status" value="1"/>
</dbReference>
<dbReference type="CDD" id="cd06550">
    <property type="entry name" value="TM_ABC_iron-siderophores_like"/>
    <property type="match status" value="1"/>
</dbReference>
<feature type="transmembrane region" description="Helical" evidence="9">
    <location>
        <begin position="174"/>
        <end position="194"/>
    </location>
</feature>
<feature type="compositionally biased region" description="Basic residues" evidence="8">
    <location>
        <begin position="21"/>
        <end position="31"/>
    </location>
</feature>
<dbReference type="Proteomes" id="UP000324678">
    <property type="component" value="Chromosome"/>
</dbReference>
<keyword evidence="3" id="KW-0813">Transport</keyword>
<feature type="transmembrane region" description="Helical" evidence="9">
    <location>
        <begin position="92"/>
        <end position="109"/>
    </location>
</feature>
<dbReference type="PANTHER" id="PTHR30472:SF1">
    <property type="entry name" value="FE(3+) DICITRATE TRANSPORT SYSTEM PERMEASE PROTEIN FECC-RELATED"/>
    <property type="match status" value="1"/>
</dbReference>
<evidence type="ECO:0000256" key="1">
    <source>
        <dbReference type="ARBA" id="ARBA00004651"/>
    </source>
</evidence>
<dbReference type="Pfam" id="PF01032">
    <property type="entry name" value="FecCD"/>
    <property type="match status" value="1"/>
</dbReference>
<evidence type="ECO:0000256" key="9">
    <source>
        <dbReference type="SAM" id="Phobius"/>
    </source>
</evidence>
<evidence type="ECO:0000256" key="2">
    <source>
        <dbReference type="ARBA" id="ARBA00007935"/>
    </source>
</evidence>
<feature type="compositionally biased region" description="Low complexity" evidence="8">
    <location>
        <begin position="10"/>
        <end position="20"/>
    </location>
</feature>
<feature type="transmembrane region" description="Helical" evidence="9">
    <location>
        <begin position="262"/>
        <end position="289"/>
    </location>
</feature>
<evidence type="ECO:0000256" key="5">
    <source>
        <dbReference type="ARBA" id="ARBA00022692"/>
    </source>
</evidence>
<feature type="transmembrane region" description="Helical" evidence="9">
    <location>
        <begin position="334"/>
        <end position="352"/>
    </location>
</feature>
<dbReference type="GO" id="GO:0022857">
    <property type="term" value="F:transmembrane transporter activity"/>
    <property type="evidence" value="ECO:0007669"/>
    <property type="project" value="InterPro"/>
</dbReference>
<comment type="subcellular location">
    <subcellularLocation>
        <location evidence="1">Cell membrane</location>
        <topology evidence="1">Multi-pass membrane protein</topology>
    </subcellularLocation>
</comment>
<protein>
    <submittedName>
        <fullName evidence="10">Iron ABC transporter permease</fullName>
    </submittedName>
</protein>
<feature type="transmembrane region" description="Helical" evidence="9">
    <location>
        <begin position="221"/>
        <end position="241"/>
    </location>
</feature>
<organism evidence="10 11">
    <name type="scientific">Agromyces intestinalis</name>
    <dbReference type="NCBI Taxonomy" id="2592652"/>
    <lineage>
        <taxon>Bacteria</taxon>
        <taxon>Bacillati</taxon>
        <taxon>Actinomycetota</taxon>
        <taxon>Actinomycetes</taxon>
        <taxon>Micrococcales</taxon>
        <taxon>Microbacteriaceae</taxon>
        <taxon>Agromyces</taxon>
    </lineage>
</organism>
<keyword evidence="6 9" id="KW-1133">Transmembrane helix</keyword>
<name>A0A5C1YBR9_9MICO</name>
<dbReference type="InterPro" id="IPR037294">
    <property type="entry name" value="ABC_BtuC-like"/>
</dbReference>
<evidence type="ECO:0000256" key="7">
    <source>
        <dbReference type="ARBA" id="ARBA00023136"/>
    </source>
</evidence>
<dbReference type="FunFam" id="1.10.3470.10:FF:000001">
    <property type="entry name" value="Vitamin B12 ABC transporter permease BtuC"/>
    <property type="match status" value="1"/>
</dbReference>
<dbReference type="InterPro" id="IPR000522">
    <property type="entry name" value="ABC_transptr_permease_BtuC"/>
</dbReference>
<comment type="similarity">
    <text evidence="2">Belongs to the binding-protein-dependent transport system permease family. FecCD subfamily.</text>
</comment>
<dbReference type="AlphaFoldDB" id="A0A5C1YBR9"/>
<feature type="transmembrane region" description="Helical" evidence="9">
    <location>
        <begin position="301"/>
        <end position="322"/>
    </location>
</feature>
<keyword evidence="11" id="KW-1185">Reference proteome</keyword>
<proteinExistence type="inferred from homology"/>
<evidence type="ECO:0000256" key="3">
    <source>
        <dbReference type="ARBA" id="ARBA00022448"/>
    </source>
</evidence>
<evidence type="ECO:0000256" key="6">
    <source>
        <dbReference type="ARBA" id="ARBA00022989"/>
    </source>
</evidence>
<dbReference type="RefSeq" id="WP_149159484.1">
    <property type="nucleotide sequence ID" value="NZ_CP043505.1"/>
</dbReference>
<evidence type="ECO:0000313" key="10">
    <source>
        <dbReference type="EMBL" id="QEO13461.1"/>
    </source>
</evidence>
<feature type="region of interest" description="Disordered" evidence="8">
    <location>
        <begin position="1"/>
        <end position="31"/>
    </location>
</feature>
<dbReference type="SUPFAM" id="SSF81345">
    <property type="entry name" value="ABC transporter involved in vitamin B12 uptake, BtuC"/>
    <property type="match status" value="1"/>
</dbReference>
<evidence type="ECO:0000256" key="8">
    <source>
        <dbReference type="SAM" id="MobiDB-lite"/>
    </source>
</evidence>
<feature type="transmembrane region" description="Helical" evidence="9">
    <location>
        <begin position="121"/>
        <end position="141"/>
    </location>
</feature>
<evidence type="ECO:0000256" key="4">
    <source>
        <dbReference type="ARBA" id="ARBA00022475"/>
    </source>
</evidence>
<dbReference type="EMBL" id="CP043505">
    <property type="protein sequence ID" value="QEO13461.1"/>
    <property type="molecule type" value="Genomic_DNA"/>
</dbReference>
<feature type="transmembrane region" description="Helical" evidence="9">
    <location>
        <begin position="37"/>
        <end position="59"/>
    </location>
</feature>
<feature type="transmembrane region" description="Helical" evidence="9">
    <location>
        <begin position="147"/>
        <end position="167"/>
    </location>
</feature>
<gene>
    <name evidence="10" type="ORF">FLP10_02810</name>
</gene>
<keyword evidence="5 9" id="KW-0812">Transmembrane</keyword>
<keyword evidence="4" id="KW-1003">Cell membrane</keyword>
<accession>A0A5C1YBR9</accession>
<dbReference type="KEGG" id="ail:FLP10_02810"/>
<sequence>MSRTLDPVTAPGAAGAPGLNRTRRRTPRRTPRRARRLLAMALSLVVLAATVWASLAFGVRAIDPGAVWQALVAPVDGDRAHQIVLELRVPRTVIGLLAGVAFALAGALIQGVTRNPIADPGLLGINSGAALAVVLAIQLLGLTEPAAYVWFAFAGAAAAAAAVFAIGAARPDRLALVGAAMTALITPLTTLVLLGDIETFDQYRFWVVGSLTGRDLSTAAVLWPFVAVGAVLAIALAHRINGLALGDDVARGLGQRVGTTRALAAVAIVLLAGTGAALAGPIALVGLVVPHAARRLVGSDARWVIACSIVLGPAMLLIADVIGRLVGAPGELEAGVVAAVIGAPVLIAVARSRSVVGV</sequence>
<dbReference type="Gene3D" id="1.10.3470.10">
    <property type="entry name" value="ABC transporter involved in vitamin B12 uptake, BtuC"/>
    <property type="match status" value="1"/>
</dbReference>
<dbReference type="OrthoDB" id="9782305at2"/>
<dbReference type="GO" id="GO:0033214">
    <property type="term" value="P:siderophore-iron import into cell"/>
    <property type="evidence" value="ECO:0007669"/>
    <property type="project" value="TreeGrafter"/>
</dbReference>